<evidence type="ECO:0000313" key="8">
    <source>
        <dbReference type="EMBL" id="KAJ3258398.1"/>
    </source>
</evidence>
<evidence type="ECO:0000256" key="2">
    <source>
        <dbReference type="ARBA" id="ARBA00022723"/>
    </source>
</evidence>
<evidence type="ECO:0000256" key="4">
    <source>
        <dbReference type="ARBA" id="ARBA00022833"/>
    </source>
</evidence>
<organism evidence="8 9">
    <name type="scientific">Boothiomyces macroporosus</name>
    <dbReference type="NCBI Taxonomy" id="261099"/>
    <lineage>
        <taxon>Eukaryota</taxon>
        <taxon>Fungi</taxon>
        <taxon>Fungi incertae sedis</taxon>
        <taxon>Chytridiomycota</taxon>
        <taxon>Chytridiomycota incertae sedis</taxon>
        <taxon>Chytridiomycetes</taxon>
        <taxon>Rhizophydiales</taxon>
        <taxon>Terramycetaceae</taxon>
        <taxon>Boothiomyces</taxon>
    </lineage>
</organism>
<name>A0AAD5ULY7_9FUNG</name>
<feature type="zinc finger region" description="C3H1-type" evidence="6">
    <location>
        <begin position="1"/>
        <end position="28"/>
    </location>
</feature>
<comment type="subcellular location">
    <subcellularLocation>
        <location evidence="1">Nucleus</location>
    </subcellularLocation>
</comment>
<keyword evidence="2 6" id="KW-0479">Metal-binding</keyword>
<evidence type="ECO:0000313" key="9">
    <source>
        <dbReference type="Proteomes" id="UP001210925"/>
    </source>
</evidence>
<gene>
    <name evidence="8" type="ORF">HK103_003686</name>
</gene>
<dbReference type="InterPro" id="IPR041367">
    <property type="entry name" value="Znf-CCCH_4"/>
</dbReference>
<dbReference type="InterPro" id="IPR051767">
    <property type="entry name" value="Nucleoporin_NUP42"/>
</dbReference>
<keyword evidence="5" id="KW-0539">Nucleus</keyword>
<dbReference type="Pfam" id="PF18044">
    <property type="entry name" value="zf-CCCH_4"/>
    <property type="match status" value="1"/>
</dbReference>
<keyword evidence="4 6" id="KW-0862">Zinc</keyword>
<evidence type="ECO:0000256" key="1">
    <source>
        <dbReference type="ARBA" id="ARBA00004123"/>
    </source>
</evidence>
<dbReference type="PROSITE" id="PS50103">
    <property type="entry name" value="ZF_C3H1"/>
    <property type="match status" value="1"/>
</dbReference>
<comment type="caution">
    <text evidence="8">The sequence shown here is derived from an EMBL/GenBank/DDBJ whole genome shotgun (WGS) entry which is preliminary data.</text>
</comment>
<reference evidence="8" key="1">
    <citation type="submission" date="2020-05" db="EMBL/GenBank/DDBJ databases">
        <title>Phylogenomic resolution of chytrid fungi.</title>
        <authorList>
            <person name="Stajich J.E."/>
            <person name="Amses K."/>
            <person name="Simmons R."/>
            <person name="Seto K."/>
            <person name="Myers J."/>
            <person name="Bonds A."/>
            <person name="Quandt C.A."/>
            <person name="Barry K."/>
            <person name="Liu P."/>
            <person name="Grigoriev I."/>
            <person name="Longcore J.E."/>
            <person name="James T.Y."/>
        </authorList>
    </citation>
    <scope>NUCLEOTIDE SEQUENCE</scope>
    <source>
        <strain evidence="8">PLAUS21</strain>
    </source>
</reference>
<accession>A0AAD5ULY7</accession>
<protein>
    <recommendedName>
        <fullName evidence="7">C3H1-type domain-containing protein</fullName>
    </recommendedName>
</protein>
<evidence type="ECO:0000256" key="5">
    <source>
        <dbReference type="ARBA" id="ARBA00023242"/>
    </source>
</evidence>
<dbReference type="InterPro" id="IPR000571">
    <property type="entry name" value="Znf_CCCH"/>
</dbReference>
<evidence type="ECO:0000256" key="6">
    <source>
        <dbReference type="PROSITE-ProRule" id="PRU00723"/>
    </source>
</evidence>
<sequence length="415" mass="42199">MATRVPCKFFQEGRCRNGNSCKFLHESKPAATAKSAYDRDTVRTELESERPLWYLSSVGLAKYDVNVIKGTDLSQDEARWNAVLELKTTGQINNYITTINQMKLKMTSELQRVIQNPQLAVNEAGGSSASAFSTPTKSAFGNTSNITNSFGAKPTTFGGQTSAFGQTGFGNKTNSAFGTTGFGNTSAFSTPTKPTTSTTSAFGTTGFGGSNTSAFGGNSISAFGNGQASAFGGSKPISAFGANNTTGSTFGANNTTVSAFGGSNTTSAFGGNTNSAFGGNTNSAFGGNTNSAFGGNTAPSTFGNTPGNTTSAFGKNAGPGFGSNPAPAAFGGTNTAVNATTAFGQPNATAGNAFGSNTNSVPSQPTNTVPITNSSQPVQTLPANPINSSMTPEQIAAAFAAPRFEFGQIPEIPPT</sequence>
<dbReference type="Proteomes" id="UP001210925">
    <property type="component" value="Unassembled WGS sequence"/>
</dbReference>
<dbReference type="InterPro" id="IPR036855">
    <property type="entry name" value="Znf_CCCH_sf"/>
</dbReference>
<dbReference type="SUPFAM" id="SSF90229">
    <property type="entry name" value="CCCH zinc finger"/>
    <property type="match status" value="1"/>
</dbReference>
<dbReference type="GO" id="GO:0005634">
    <property type="term" value="C:nucleus"/>
    <property type="evidence" value="ECO:0007669"/>
    <property type="project" value="UniProtKB-SubCell"/>
</dbReference>
<dbReference type="GO" id="GO:0008270">
    <property type="term" value="F:zinc ion binding"/>
    <property type="evidence" value="ECO:0007669"/>
    <property type="project" value="UniProtKB-KW"/>
</dbReference>
<evidence type="ECO:0000259" key="7">
    <source>
        <dbReference type="PROSITE" id="PS50103"/>
    </source>
</evidence>
<dbReference type="PANTHER" id="PTHR46527:SF1">
    <property type="entry name" value="NUCLEOPORIN NUP42"/>
    <property type="match status" value="1"/>
</dbReference>
<dbReference type="AlphaFoldDB" id="A0AAD5ULY7"/>
<dbReference type="SMART" id="SM00356">
    <property type="entry name" value="ZnF_C3H1"/>
    <property type="match status" value="1"/>
</dbReference>
<evidence type="ECO:0000256" key="3">
    <source>
        <dbReference type="ARBA" id="ARBA00022771"/>
    </source>
</evidence>
<keyword evidence="9" id="KW-1185">Reference proteome</keyword>
<feature type="domain" description="C3H1-type" evidence="7">
    <location>
        <begin position="1"/>
        <end position="28"/>
    </location>
</feature>
<dbReference type="Gene3D" id="4.10.1000.10">
    <property type="entry name" value="Zinc finger, CCCH-type"/>
    <property type="match status" value="1"/>
</dbReference>
<proteinExistence type="predicted"/>
<dbReference type="PANTHER" id="PTHR46527">
    <property type="entry name" value="NUCLEOPORIN-LIKE PROTEIN 2"/>
    <property type="match status" value="1"/>
</dbReference>
<keyword evidence="3 6" id="KW-0863">Zinc-finger</keyword>
<dbReference type="EMBL" id="JADGKB010000028">
    <property type="protein sequence ID" value="KAJ3258398.1"/>
    <property type="molecule type" value="Genomic_DNA"/>
</dbReference>